<dbReference type="PANTHER" id="PTHR30024">
    <property type="entry name" value="ALIPHATIC SULFONATES-BINDING PROTEIN-RELATED"/>
    <property type="match status" value="1"/>
</dbReference>
<proteinExistence type="inferred from homology"/>
<comment type="similarity">
    <text evidence="2">Belongs to the bacterial solute-binding protein SsuA/TauA family.</text>
</comment>
<protein>
    <submittedName>
        <fullName evidence="4">ABC transporter substrate-binding protein</fullName>
    </submittedName>
</protein>
<gene>
    <name evidence="4" type="ORF">QNM18_00870</name>
</gene>
<sequence>MKTKYFLLSLLIFTMVIQLGCSDFDKKTIRVGSNVWPGYETLHLAKHLGHIPHNIKLIELMSATDVMEAFRLGRLEIAALTLDEAMTLVSEGINLKIFLVMDVSHGGDMVISRSTISDLSELKGKTIAYEQTALGALMLHEAMQAGGLNIDDVKLVHLKIHQQIEAFKDGSIDAVITFEPVATKLLQLDSNVIFDSSKIPNMIVDVLVARDNTLKEHSQLIKILVNGQSEALKAIDEKRYESLEVMSQRMGISKEELNTAMAGIHYPSMQENQQLLERGGTLNKTIKRLNRILHEASIIPKPVDAKILIDDTYVKP</sequence>
<evidence type="ECO:0000256" key="3">
    <source>
        <dbReference type="ARBA" id="ARBA00022729"/>
    </source>
</evidence>
<accession>A0ABT7EEC1</accession>
<dbReference type="SUPFAM" id="SSF53850">
    <property type="entry name" value="Periplasmic binding protein-like II"/>
    <property type="match status" value="1"/>
</dbReference>
<evidence type="ECO:0000313" key="4">
    <source>
        <dbReference type="EMBL" id="MDK2593615.1"/>
    </source>
</evidence>
<dbReference type="EMBL" id="JASJUT010000001">
    <property type="protein sequence ID" value="MDK2593615.1"/>
    <property type="molecule type" value="Genomic_DNA"/>
</dbReference>
<dbReference type="Pfam" id="PF13379">
    <property type="entry name" value="NMT1_2"/>
    <property type="match status" value="1"/>
</dbReference>
<comment type="caution">
    <text evidence="4">The sequence shown here is derived from an EMBL/GenBank/DDBJ whole genome shotgun (WGS) entry which is preliminary data.</text>
</comment>
<dbReference type="Proteomes" id="UP001231915">
    <property type="component" value="Unassembled WGS sequence"/>
</dbReference>
<dbReference type="RefSeq" id="WP_284136034.1">
    <property type="nucleotide sequence ID" value="NZ_JASJUT010000001.1"/>
</dbReference>
<comment type="subcellular location">
    <subcellularLocation>
        <location evidence="1">Periplasm</location>
    </subcellularLocation>
</comment>
<reference evidence="4 5" key="1">
    <citation type="submission" date="2023-05" db="EMBL/GenBank/DDBJ databases">
        <title>Pseudoalteromonas ardens sp. nov., Pseudoalteromonas obscura sp. nov., and Pseudoalteromonas umbrosa sp. nov., isolated from the coral Montipora capitata.</title>
        <authorList>
            <person name="Thomas E.M."/>
            <person name="Smith E.M."/>
            <person name="Papke E."/>
            <person name="Shlafstein M.D."/>
            <person name="Oline D.K."/>
            <person name="Videau P."/>
            <person name="Saw J.H."/>
            <person name="Strangman W.K."/>
            <person name="Ushijima B."/>
        </authorList>
    </citation>
    <scope>NUCLEOTIDE SEQUENCE [LARGE SCALE GENOMIC DNA]</scope>
    <source>
        <strain evidence="4 5">P94</strain>
    </source>
</reference>
<evidence type="ECO:0000256" key="1">
    <source>
        <dbReference type="ARBA" id="ARBA00004418"/>
    </source>
</evidence>
<name>A0ABT7EEC1_9GAMM</name>
<organism evidence="4 5">
    <name type="scientific">Pseudoalteromonas obscura</name>
    <dbReference type="NCBI Taxonomy" id="3048491"/>
    <lineage>
        <taxon>Bacteria</taxon>
        <taxon>Pseudomonadati</taxon>
        <taxon>Pseudomonadota</taxon>
        <taxon>Gammaproteobacteria</taxon>
        <taxon>Alteromonadales</taxon>
        <taxon>Pseudoalteromonadaceae</taxon>
        <taxon>Pseudoalteromonas</taxon>
    </lineage>
</organism>
<dbReference type="PANTHER" id="PTHR30024:SF47">
    <property type="entry name" value="TAURINE-BINDING PERIPLASMIC PROTEIN"/>
    <property type="match status" value="1"/>
</dbReference>
<keyword evidence="5" id="KW-1185">Reference proteome</keyword>
<dbReference type="Gene3D" id="3.40.190.10">
    <property type="entry name" value="Periplasmic binding protein-like II"/>
    <property type="match status" value="2"/>
</dbReference>
<evidence type="ECO:0000256" key="2">
    <source>
        <dbReference type="ARBA" id="ARBA00010742"/>
    </source>
</evidence>
<keyword evidence="3" id="KW-0732">Signal</keyword>
<evidence type="ECO:0000313" key="5">
    <source>
        <dbReference type="Proteomes" id="UP001231915"/>
    </source>
</evidence>